<dbReference type="Gene3D" id="3.90.550.10">
    <property type="entry name" value="Spore Coat Polysaccharide Biosynthesis Protein SpsA, Chain A"/>
    <property type="match status" value="1"/>
</dbReference>
<keyword evidence="2" id="KW-1185">Reference proteome</keyword>
<dbReference type="EMBL" id="JABAIK010000010">
    <property type="protein sequence ID" value="NLS13528.1"/>
    <property type="molecule type" value="Genomic_DNA"/>
</dbReference>
<dbReference type="RefSeq" id="WP_168836624.1">
    <property type="nucleotide sequence ID" value="NZ_JABAIK010000010.1"/>
</dbReference>
<accession>A0A7X8TSL3</accession>
<dbReference type="PANTHER" id="PTHR43179:SF7">
    <property type="entry name" value="RHAMNOSYLTRANSFERASE WBBL"/>
    <property type="match status" value="1"/>
</dbReference>
<gene>
    <name evidence="1" type="ORF">HGP28_11560</name>
</gene>
<dbReference type="GO" id="GO:0016740">
    <property type="term" value="F:transferase activity"/>
    <property type="evidence" value="ECO:0007669"/>
    <property type="project" value="UniProtKB-KW"/>
</dbReference>
<evidence type="ECO:0000313" key="2">
    <source>
        <dbReference type="Proteomes" id="UP000535589"/>
    </source>
</evidence>
<dbReference type="PANTHER" id="PTHR43179">
    <property type="entry name" value="RHAMNOSYLTRANSFERASE WBBL"/>
    <property type="match status" value="1"/>
</dbReference>
<dbReference type="Proteomes" id="UP000535589">
    <property type="component" value="Unassembled WGS sequence"/>
</dbReference>
<keyword evidence="1" id="KW-0808">Transferase</keyword>
<dbReference type="SUPFAM" id="SSF53448">
    <property type="entry name" value="Nucleotide-diphospho-sugar transferases"/>
    <property type="match status" value="1"/>
</dbReference>
<reference evidence="1 2" key="1">
    <citation type="submission" date="2020-04" db="EMBL/GenBank/DDBJ databases">
        <title>Vibrio sp. SM6, a novel species isolated from seawater.</title>
        <authorList>
            <person name="Wang X."/>
        </authorList>
    </citation>
    <scope>NUCLEOTIDE SEQUENCE [LARGE SCALE GENOMIC DNA]</scope>
    <source>
        <strain evidence="1 2">SM6</strain>
    </source>
</reference>
<comment type="caution">
    <text evidence="1">The sequence shown here is derived from an EMBL/GenBank/DDBJ whole genome shotgun (WGS) entry which is preliminary data.</text>
</comment>
<sequence>MKIFVFVVSHGHDDYIINNADLVTLACEDGVTVCIKDNIRSPVLETHCLNNDLEYFITDNRLGFGANNNFLFNKLSHSDLICGNDYIVILNPDLTIEAKQLVDFVSELSKKGNRFATINLYKDKELSTYDNSVRRFPSLIDFVASFLFKVNKTIIDKSKIEEATSVDWCAGSFMALRADLYDQLNGFDERYYMYCEDLDLCFRAKYLFDQGLTFFPNFTAIHLAQHSNRKLLSKHFFWHLTSVAKFIILKIRLKGLLNV</sequence>
<protein>
    <submittedName>
        <fullName evidence="1">Glycosyltransferase family 2 protein</fullName>
    </submittedName>
</protein>
<organism evidence="1 2">
    <name type="scientific">Vibrio agarilyticus</name>
    <dbReference type="NCBI Taxonomy" id="2726741"/>
    <lineage>
        <taxon>Bacteria</taxon>
        <taxon>Pseudomonadati</taxon>
        <taxon>Pseudomonadota</taxon>
        <taxon>Gammaproteobacteria</taxon>
        <taxon>Vibrionales</taxon>
        <taxon>Vibrionaceae</taxon>
        <taxon>Vibrio</taxon>
    </lineage>
</organism>
<name>A0A7X8TSL3_9VIBR</name>
<proteinExistence type="predicted"/>
<evidence type="ECO:0000313" key="1">
    <source>
        <dbReference type="EMBL" id="NLS13528.1"/>
    </source>
</evidence>
<dbReference type="AlphaFoldDB" id="A0A7X8TSL3"/>
<dbReference type="InterPro" id="IPR029044">
    <property type="entry name" value="Nucleotide-diphossugar_trans"/>
</dbReference>